<evidence type="ECO:0000313" key="3">
    <source>
        <dbReference type="EMBL" id="KAK5897682.1"/>
    </source>
</evidence>
<dbReference type="AlphaFoldDB" id="A0AAN8H0T1"/>
<evidence type="ECO:0000259" key="2">
    <source>
        <dbReference type="Pfam" id="PF00868"/>
    </source>
</evidence>
<name>A0AAN8H0T1_CHAGU</name>
<dbReference type="Gene3D" id="2.60.40.10">
    <property type="entry name" value="Immunoglobulins"/>
    <property type="match status" value="1"/>
</dbReference>
<evidence type="ECO:0000313" key="4">
    <source>
        <dbReference type="Proteomes" id="UP001331515"/>
    </source>
</evidence>
<sequence>MTSYINYIGRYIEPVPTSNLVNDGEDFPEFEAFEDDDDATPRAPSSAGILEVRQVDMSQSINKPKHHTSSYDLKNLVIRRGEEFTMRVSFNRVPEPEDDFQIEFLIGAHPSLIKASLVIVVFGARAGKAGRWKGRVLDSRGGAP</sequence>
<keyword evidence="4" id="KW-1185">Reference proteome</keyword>
<dbReference type="Proteomes" id="UP001331515">
    <property type="component" value="Unassembled WGS sequence"/>
</dbReference>
<protein>
    <recommendedName>
        <fullName evidence="2">Transglutaminase N-terminal domain-containing protein</fullName>
    </recommendedName>
</protein>
<dbReference type="InterPro" id="IPR014756">
    <property type="entry name" value="Ig_E-set"/>
</dbReference>
<reference evidence="3 4" key="1">
    <citation type="journal article" date="2023" name="Mol. Biol. Evol.">
        <title>Genomics of Secondarily Temperate Adaptation in the Only Non-Antarctic Icefish.</title>
        <authorList>
            <person name="Rivera-Colon A.G."/>
            <person name="Rayamajhi N."/>
            <person name="Minhas B.F."/>
            <person name="Madrigal G."/>
            <person name="Bilyk K.T."/>
            <person name="Yoon V."/>
            <person name="Hune M."/>
            <person name="Gregory S."/>
            <person name="Cheng C.H.C."/>
            <person name="Catchen J.M."/>
        </authorList>
    </citation>
    <scope>NUCLEOTIDE SEQUENCE [LARGE SCALE GENOMIC DNA]</scope>
    <source>
        <tissue evidence="3">White muscle</tissue>
    </source>
</reference>
<proteinExistence type="inferred from homology"/>
<comment type="caution">
    <text evidence="3">The sequence shown here is derived from an EMBL/GenBank/DDBJ whole genome shotgun (WGS) entry which is preliminary data.</text>
</comment>
<comment type="similarity">
    <text evidence="1">Belongs to the transglutaminase superfamily. Transglutaminase family.</text>
</comment>
<gene>
    <name evidence="3" type="ORF">CgunFtcFv8_015164</name>
</gene>
<feature type="domain" description="Transglutaminase N-terminal" evidence="2">
    <location>
        <begin position="54"/>
        <end position="139"/>
    </location>
</feature>
<accession>A0AAN8H0T1</accession>
<dbReference type="Pfam" id="PF00868">
    <property type="entry name" value="Transglut_N"/>
    <property type="match status" value="1"/>
</dbReference>
<dbReference type="GO" id="GO:0007399">
    <property type="term" value="P:nervous system development"/>
    <property type="evidence" value="ECO:0007669"/>
    <property type="project" value="UniProtKB-ARBA"/>
</dbReference>
<dbReference type="InterPro" id="IPR001102">
    <property type="entry name" value="Transglutaminase_N"/>
</dbReference>
<dbReference type="InterPro" id="IPR013783">
    <property type="entry name" value="Ig-like_fold"/>
</dbReference>
<organism evidence="3 4">
    <name type="scientific">Champsocephalus gunnari</name>
    <name type="common">Mackerel icefish</name>
    <dbReference type="NCBI Taxonomy" id="52237"/>
    <lineage>
        <taxon>Eukaryota</taxon>
        <taxon>Metazoa</taxon>
        <taxon>Chordata</taxon>
        <taxon>Craniata</taxon>
        <taxon>Vertebrata</taxon>
        <taxon>Euteleostomi</taxon>
        <taxon>Actinopterygii</taxon>
        <taxon>Neopterygii</taxon>
        <taxon>Teleostei</taxon>
        <taxon>Neoteleostei</taxon>
        <taxon>Acanthomorphata</taxon>
        <taxon>Eupercaria</taxon>
        <taxon>Perciformes</taxon>
        <taxon>Notothenioidei</taxon>
        <taxon>Channichthyidae</taxon>
        <taxon>Champsocephalus</taxon>
    </lineage>
</organism>
<evidence type="ECO:0000256" key="1">
    <source>
        <dbReference type="ARBA" id="ARBA00005968"/>
    </source>
</evidence>
<dbReference type="SUPFAM" id="SSF81296">
    <property type="entry name" value="E set domains"/>
    <property type="match status" value="1"/>
</dbReference>
<dbReference type="EMBL" id="JAURVH010001533">
    <property type="protein sequence ID" value="KAK5897682.1"/>
    <property type="molecule type" value="Genomic_DNA"/>
</dbReference>